<feature type="compositionally biased region" description="Low complexity" evidence="1">
    <location>
        <begin position="400"/>
        <end position="419"/>
    </location>
</feature>
<dbReference type="EMBL" id="PKJC01000036">
    <property type="protein sequence ID" value="PKZ62968.1"/>
    <property type="molecule type" value="Genomic_DNA"/>
</dbReference>
<dbReference type="InterPro" id="IPR005094">
    <property type="entry name" value="Endonuclease_MobA/VirD2"/>
</dbReference>
<evidence type="ECO:0000313" key="3">
    <source>
        <dbReference type="EMBL" id="PKZ62968.1"/>
    </source>
</evidence>
<reference evidence="3 4" key="1">
    <citation type="submission" date="2017-12" db="EMBL/GenBank/DDBJ databases">
        <title>Phylogenetic diversity of female urinary microbiome.</title>
        <authorList>
            <person name="Thomas-White K."/>
            <person name="Wolfe A.J."/>
        </authorList>
    </citation>
    <scope>NUCLEOTIDE SEQUENCE [LARGE SCALE GENOMIC DNA]</scope>
    <source>
        <strain evidence="3 4">UMB0777</strain>
    </source>
</reference>
<sequence>MIDKIGRGWDAPHLIGYLMGPGRANEHTRPTVIAAWHNDPGALQPGKIGAGDFDFDPAGLAALREHVQAPAAAAELPTRQPAEGEPFYTKHGYVWHASIAISAEDVAARGPLPHETWAQIARDVMDRTGIAGVDDPGGCRWVAVHHGLSEAGNDHIHIAAVLVRQDTGRRLHPRNDFHAVRSVMREWEDHLGLTTTAQNDRSAAREATRGEHEKTQRRRESGMPAATRTDPAETIRGQLRQAVADTAAVAGDGEAFLAGLRERGLLVHLHHDRDGAIDGYAVALRGDVSAETEAPIFYGGSRLSRDLSWPKLSAEWQRHGGTVADRPAKVTIDLTAGAFDRARAAVQRAHTALAHAEHPAHGRDIAVAAHRMITAYSRVTDGTAPPAHAPRTQAVWSSHRSATAARTTRPSPASAPVNPAADALNAASRDLLALRVVTEKGSASAASVELAVALAQLMVEVAAWHQQRGELHAATAARTTGARLTPVSRPAAPATTAPRPTPQRTTTAVRPRTERGHPEPPRPRRLPSAGDQSPKKGPRL</sequence>
<proteinExistence type="predicted"/>
<feature type="region of interest" description="Disordered" evidence="1">
    <location>
        <begin position="193"/>
        <end position="235"/>
    </location>
</feature>
<organism evidence="3 4">
    <name type="scientific">Gordonia terrae</name>
    <dbReference type="NCBI Taxonomy" id="2055"/>
    <lineage>
        <taxon>Bacteria</taxon>
        <taxon>Bacillati</taxon>
        <taxon>Actinomycetota</taxon>
        <taxon>Actinomycetes</taxon>
        <taxon>Mycobacteriales</taxon>
        <taxon>Gordoniaceae</taxon>
        <taxon>Gordonia</taxon>
    </lineage>
</organism>
<evidence type="ECO:0000259" key="2">
    <source>
        <dbReference type="Pfam" id="PF03432"/>
    </source>
</evidence>
<dbReference type="Pfam" id="PF03432">
    <property type="entry name" value="Relaxase"/>
    <property type="match status" value="1"/>
</dbReference>
<accession>A0A2I1R1I1</accession>
<protein>
    <recommendedName>
        <fullName evidence="2">MobA/VirD2-like nuclease domain-containing protein</fullName>
    </recommendedName>
</protein>
<dbReference type="RefSeq" id="WP_101822840.1">
    <property type="nucleotide sequence ID" value="NZ_PKJC01000036.1"/>
</dbReference>
<feature type="domain" description="MobA/VirD2-like nuclease" evidence="2">
    <location>
        <begin position="93"/>
        <end position="193"/>
    </location>
</feature>
<dbReference type="AlphaFoldDB" id="A0A2I1R1I1"/>
<feature type="compositionally biased region" description="Low complexity" evidence="1">
    <location>
        <begin position="479"/>
        <end position="510"/>
    </location>
</feature>
<feature type="compositionally biased region" description="Basic and acidic residues" evidence="1">
    <location>
        <begin position="202"/>
        <end position="221"/>
    </location>
</feature>
<dbReference type="Proteomes" id="UP000234662">
    <property type="component" value="Unassembled WGS sequence"/>
</dbReference>
<gene>
    <name evidence="3" type="ORF">CYJ73_24125</name>
</gene>
<feature type="region of interest" description="Disordered" evidence="1">
    <location>
        <begin position="479"/>
        <end position="540"/>
    </location>
</feature>
<feature type="compositionally biased region" description="Basic and acidic residues" evidence="1">
    <location>
        <begin position="511"/>
        <end position="522"/>
    </location>
</feature>
<evidence type="ECO:0000256" key="1">
    <source>
        <dbReference type="SAM" id="MobiDB-lite"/>
    </source>
</evidence>
<name>A0A2I1R1I1_9ACTN</name>
<comment type="caution">
    <text evidence="3">The sequence shown here is derived from an EMBL/GenBank/DDBJ whole genome shotgun (WGS) entry which is preliminary data.</text>
</comment>
<feature type="region of interest" description="Disordered" evidence="1">
    <location>
        <begin position="380"/>
        <end position="419"/>
    </location>
</feature>
<evidence type="ECO:0000313" key="4">
    <source>
        <dbReference type="Proteomes" id="UP000234662"/>
    </source>
</evidence>